<dbReference type="AlphaFoldDB" id="A0A9W6BJI7"/>
<evidence type="ECO:0000313" key="2">
    <source>
        <dbReference type="EMBL" id="GLC52581.1"/>
    </source>
</evidence>
<gene>
    <name evidence="2" type="primary">PLEST003410</name>
    <name evidence="2" type="ORF">PLESTB_000645600</name>
</gene>
<comment type="caution">
    <text evidence="2">The sequence shown here is derived from an EMBL/GenBank/DDBJ whole genome shotgun (WGS) entry which is preliminary data.</text>
</comment>
<dbReference type="EMBL" id="BRXU01000006">
    <property type="protein sequence ID" value="GLC52581.1"/>
    <property type="molecule type" value="Genomic_DNA"/>
</dbReference>
<organism evidence="2 3">
    <name type="scientific">Pleodorina starrii</name>
    <dbReference type="NCBI Taxonomy" id="330485"/>
    <lineage>
        <taxon>Eukaryota</taxon>
        <taxon>Viridiplantae</taxon>
        <taxon>Chlorophyta</taxon>
        <taxon>core chlorophytes</taxon>
        <taxon>Chlorophyceae</taxon>
        <taxon>CS clade</taxon>
        <taxon>Chlamydomonadales</taxon>
        <taxon>Volvocaceae</taxon>
        <taxon>Pleodorina</taxon>
    </lineage>
</organism>
<dbReference type="Proteomes" id="UP001165080">
    <property type="component" value="Unassembled WGS sequence"/>
</dbReference>
<reference evidence="2 3" key="1">
    <citation type="journal article" date="2023" name="Commun. Biol.">
        <title>Reorganization of the ancestral sex-determining regions during the evolution of trioecy in Pleodorina starrii.</title>
        <authorList>
            <person name="Takahashi K."/>
            <person name="Suzuki S."/>
            <person name="Kawai-Toyooka H."/>
            <person name="Yamamoto K."/>
            <person name="Hamaji T."/>
            <person name="Ootsuki R."/>
            <person name="Yamaguchi H."/>
            <person name="Kawachi M."/>
            <person name="Higashiyama T."/>
            <person name="Nozaki H."/>
        </authorList>
    </citation>
    <scope>NUCLEOTIDE SEQUENCE [LARGE SCALE GENOMIC DNA]</scope>
    <source>
        <strain evidence="2 3">NIES-4479</strain>
    </source>
</reference>
<evidence type="ECO:0000256" key="1">
    <source>
        <dbReference type="SAM" id="MobiDB-lite"/>
    </source>
</evidence>
<keyword evidence="3" id="KW-1185">Reference proteome</keyword>
<feature type="compositionally biased region" description="Low complexity" evidence="1">
    <location>
        <begin position="328"/>
        <end position="341"/>
    </location>
</feature>
<dbReference type="OrthoDB" id="549452at2759"/>
<feature type="compositionally biased region" description="Low complexity" evidence="1">
    <location>
        <begin position="419"/>
        <end position="429"/>
    </location>
</feature>
<feature type="compositionally biased region" description="Low complexity" evidence="1">
    <location>
        <begin position="444"/>
        <end position="463"/>
    </location>
</feature>
<accession>A0A9W6BJI7</accession>
<name>A0A9W6BJI7_9CHLO</name>
<feature type="compositionally biased region" description="Low complexity" evidence="1">
    <location>
        <begin position="471"/>
        <end position="489"/>
    </location>
</feature>
<feature type="compositionally biased region" description="Low complexity" evidence="1">
    <location>
        <begin position="308"/>
        <end position="320"/>
    </location>
</feature>
<feature type="region of interest" description="Disordered" evidence="1">
    <location>
        <begin position="275"/>
        <end position="545"/>
    </location>
</feature>
<feature type="compositionally biased region" description="Basic residues" evidence="1">
    <location>
        <begin position="509"/>
        <end position="523"/>
    </location>
</feature>
<proteinExistence type="predicted"/>
<sequence length="545" mass="55083">MSRPASSTIFVSRIASCADDSTDRGSCRIRLPASTWSAAGIPYHKPVIVSIPCEDSSQPWRLLCTAALAPDDDGPCFTAPHADRQQTPPLNPPPASIPQTPQTPPKTQKQKHSQQSQPGTDPRRAAAVSVGFAVVDPSVVARLPPGRTLEQLRNQLAATHWTAVPAEVAACRGAGVAAATEARLRVPPGQDHLASPRLSFKLHQALVLPGCWVQMAPSCYVEVVSVLPEPQAPDQPLRIVPSTRLTLVGRVGEAAAAAAEEEEQVVISKVEAGQLQPTPHRGGQQAQQQERQQVEPAVSGPLLMTHGSAEAAPSPSSSSSLRRGTASTTVTAAGRKAVAAAGRRKEPPPAEGQQRPPPQPLPSEAQDASSSAGSRSGRSKGAPEMTRSGPETGPSMVAGKAGKEPSSDQRQMQGGPGGSSASAAGKPAAGEGGPGCCPAEDHPAAAAATAATAATAAAAARAGRAAEDASGKAACGDAAAPAAATKSAPEPGDGGGGGVEGSLADAPKSKSKSKSKPKSKPKTGNKGTKATGSLFDMLSGLGDDD</sequence>
<evidence type="ECO:0000313" key="3">
    <source>
        <dbReference type="Proteomes" id="UP001165080"/>
    </source>
</evidence>
<feature type="compositionally biased region" description="Pro residues" evidence="1">
    <location>
        <begin position="89"/>
        <end position="104"/>
    </location>
</feature>
<feature type="compositionally biased region" description="Low complexity" evidence="1">
    <location>
        <begin position="281"/>
        <end position="298"/>
    </location>
</feature>
<feature type="region of interest" description="Disordered" evidence="1">
    <location>
        <begin position="75"/>
        <end position="126"/>
    </location>
</feature>
<protein>
    <submittedName>
        <fullName evidence="2">Uncharacterized protein</fullName>
    </submittedName>
</protein>